<evidence type="ECO:0000256" key="5">
    <source>
        <dbReference type="ARBA" id="ARBA00022792"/>
    </source>
</evidence>
<dbReference type="InterPro" id="IPR036639">
    <property type="entry name" value="Cyt_c_oxidase_su4_sf"/>
</dbReference>
<keyword evidence="7" id="KW-0472">Membrane</keyword>
<dbReference type="PANTHER" id="PTHR10707:SF12">
    <property type="entry name" value="CYTOCHROME C OXIDASE SUBUNIT 4 ISOFORM 1, MITOCHONDRIAL"/>
    <property type="match status" value="1"/>
</dbReference>
<sequence>HAHHHAQRLGCLLLTSAPSLRAQLLDLSPQPRWRTTAYFDKQETLLPDAAYMQTLTPEQKEKGSWAAVSDEEKIALYYLSFKKGFAEMNQRYKHAYIYFPLVVFYCWITADWQNKIHSFSNLSKHKLVFVILTWSSLAIRQELLMD</sequence>
<evidence type="ECO:0000313" key="10">
    <source>
        <dbReference type="Ensembl" id="ENSORLP00015007129.1"/>
    </source>
</evidence>
<reference evidence="10 11" key="2">
    <citation type="submission" date="2017-04" db="EMBL/GenBank/DDBJ databases">
        <title>CpG methylation of centromeres and impact of large insertions on vertebrate speciation.</title>
        <authorList>
            <person name="Ichikawa K."/>
            <person name="Yoshimura J."/>
            <person name="Morishita S."/>
        </authorList>
    </citation>
    <scope>NUCLEOTIDE SEQUENCE</scope>
    <source>
        <strain evidence="10 11">HSOK</strain>
    </source>
</reference>
<dbReference type="Gene3D" id="1.10.442.10">
    <property type="entry name" value="Cytochrome c oxidase subunit IV"/>
    <property type="match status" value="1"/>
</dbReference>
<evidence type="ECO:0000256" key="6">
    <source>
        <dbReference type="ARBA" id="ARBA00023128"/>
    </source>
</evidence>
<dbReference type="GO" id="GO:0006123">
    <property type="term" value="P:mitochondrial electron transport, cytochrome c to oxygen"/>
    <property type="evidence" value="ECO:0007669"/>
    <property type="project" value="InterPro"/>
</dbReference>
<reference evidence="10" key="3">
    <citation type="submission" date="2025-08" db="UniProtKB">
        <authorList>
            <consortium name="Ensembl"/>
        </authorList>
    </citation>
    <scope>IDENTIFICATION</scope>
    <source>
        <strain evidence="10">HSOK</strain>
    </source>
</reference>
<keyword evidence="5" id="KW-0999">Mitochondrion inner membrane</keyword>
<comment type="subcellular location">
    <subcellularLocation>
        <location evidence="1">Mitochondrion inner membrane</location>
        <topology evidence="1">Single-pass membrane protein</topology>
    </subcellularLocation>
</comment>
<feature type="signal peptide" evidence="9">
    <location>
        <begin position="1"/>
        <end position="22"/>
    </location>
</feature>
<feature type="chain" id="PRO_5018271764" description="Cytochrome c oxidase subunit 4 isoform 1, mitochondrial" evidence="9">
    <location>
        <begin position="23"/>
        <end position="146"/>
    </location>
</feature>
<dbReference type="InterPro" id="IPR004203">
    <property type="entry name" value="Cyt_c_oxidase_su4_fam"/>
</dbReference>
<dbReference type="Proteomes" id="UP000265200">
    <property type="component" value="Chromosome 14"/>
</dbReference>
<comment type="pathway">
    <text evidence="2">Energy metabolism; oxidative phosphorylation.</text>
</comment>
<dbReference type="AlphaFoldDB" id="A0A3P9HHL7"/>
<comment type="similarity">
    <text evidence="3">Belongs to the cytochrome c oxidase IV family.</text>
</comment>
<keyword evidence="6" id="KW-0496">Mitochondrion</keyword>
<proteinExistence type="inferred from homology"/>
<evidence type="ECO:0000256" key="7">
    <source>
        <dbReference type="ARBA" id="ARBA00023136"/>
    </source>
</evidence>
<dbReference type="PANTHER" id="PTHR10707">
    <property type="entry name" value="CYTOCHROME C OXIDASE SUBUNIT IV"/>
    <property type="match status" value="1"/>
</dbReference>
<accession>A0A3P9HHL7</accession>
<evidence type="ECO:0000313" key="11">
    <source>
        <dbReference type="Proteomes" id="UP000265200"/>
    </source>
</evidence>
<dbReference type="SUPFAM" id="SSF81406">
    <property type="entry name" value="Mitochondrial cytochrome c oxidase subunit IV"/>
    <property type="match status" value="1"/>
</dbReference>
<dbReference type="GO" id="GO:0005743">
    <property type="term" value="C:mitochondrial inner membrane"/>
    <property type="evidence" value="ECO:0007669"/>
    <property type="project" value="UniProtKB-SubCell"/>
</dbReference>
<reference key="1">
    <citation type="journal article" date="2007" name="Nature">
        <title>The medaka draft genome and insights into vertebrate genome evolution.</title>
        <authorList>
            <person name="Kasahara M."/>
            <person name="Naruse K."/>
            <person name="Sasaki S."/>
            <person name="Nakatani Y."/>
            <person name="Qu W."/>
            <person name="Ahsan B."/>
            <person name="Yamada T."/>
            <person name="Nagayasu Y."/>
            <person name="Doi K."/>
            <person name="Kasai Y."/>
            <person name="Jindo T."/>
            <person name="Kobayashi D."/>
            <person name="Shimada A."/>
            <person name="Toyoda A."/>
            <person name="Kuroki Y."/>
            <person name="Fujiyama A."/>
            <person name="Sasaki T."/>
            <person name="Shimizu A."/>
            <person name="Asakawa S."/>
            <person name="Shimizu N."/>
            <person name="Hashimoto S."/>
            <person name="Yang J."/>
            <person name="Lee Y."/>
            <person name="Matsushima K."/>
            <person name="Sugano S."/>
            <person name="Sakaizumi M."/>
            <person name="Narita T."/>
            <person name="Ohishi K."/>
            <person name="Haga S."/>
            <person name="Ohta F."/>
            <person name="Nomoto H."/>
            <person name="Nogata K."/>
            <person name="Morishita T."/>
            <person name="Endo T."/>
            <person name="Shin-I T."/>
            <person name="Takeda H."/>
            <person name="Morishita S."/>
            <person name="Kohara Y."/>
        </authorList>
    </citation>
    <scope>NUCLEOTIDE SEQUENCE [LARGE SCALE GENOMIC DNA]</scope>
    <source>
        <strain>Hd-rR</strain>
    </source>
</reference>
<evidence type="ECO:0000256" key="9">
    <source>
        <dbReference type="SAM" id="SignalP"/>
    </source>
</evidence>
<dbReference type="GO" id="GO:0045277">
    <property type="term" value="C:respiratory chain complex IV"/>
    <property type="evidence" value="ECO:0007669"/>
    <property type="project" value="InterPro"/>
</dbReference>
<protein>
    <recommendedName>
        <fullName evidence="4">Cytochrome c oxidase subunit 4 isoform 1, mitochondrial</fullName>
    </recommendedName>
    <alternativeName>
        <fullName evidence="8">Cytochrome c oxidase subunit IV isoform 1</fullName>
    </alternativeName>
</protein>
<dbReference type="Ensembl" id="ENSORLT00015003046.1">
    <property type="protein sequence ID" value="ENSORLP00015007129.1"/>
    <property type="gene ID" value="ENSORLG00015007955.1"/>
</dbReference>
<evidence type="ECO:0000256" key="8">
    <source>
        <dbReference type="ARBA" id="ARBA00031494"/>
    </source>
</evidence>
<keyword evidence="9" id="KW-0732">Signal</keyword>
<evidence type="ECO:0000256" key="1">
    <source>
        <dbReference type="ARBA" id="ARBA00004434"/>
    </source>
</evidence>
<evidence type="ECO:0000256" key="3">
    <source>
        <dbReference type="ARBA" id="ARBA00008135"/>
    </source>
</evidence>
<name>A0A3P9HHL7_ORYLA</name>
<evidence type="ECO:0000256" key="4">
    <source>
        <dbReference type="ARBA" id="ARBA00019419"/>
    </source>
</evidence>
<dbReference type="Pfam" id="PF02936">
    <property type="entry name" value="COX4"/>
    <property type="match status" value="1"/>
</dbReference>
<reference evidence="10" key="4">
    <citation type="submission" date="2025-09" db="UniProtKB">
        <authorList>
            <consortium name="Ensembl"/>
        </authorList>
    </citation>
    <scope>IDENTIFICATION</scope>
    <source>
        <strain evidence="10">HSOK</strain>
    </source>
</reference>
<evidence type="ECO:0000256" key="2">
    <source>
        <dbReference type="ARBA" id="ARBA00004673"/>
    </source>
</evidence>
<organism evidence="10 11">
    <name type="scientific">Oryzias latipes</name>
    <name type="common">Japanese rice fish</name>
    <name type="synonym">Japanese killifish</name>
    <dbReference type="NCBI Taxonomy" id="8090"/>
    <lineage>
        <taxon>Eukaryota</taxon>
        <taxon>Metazoa</taxon>
        <taxon>Chordata</taxon>
        <taxon>Craniata</taxon>
        <taxon>Vertebrata</taxon>
        <taxon>Euteleostomi</taxon>
        <taxon>Actinopterygii</taxon>
        <taxon>Neopterygii</taxon>
        <taxon>Teleostei</taxon>
        <taxon>Neoteleostei</taxon>
        <taxon>Acanthomorphata</taxon>
        <taxon>Ovalentaria</taxon>
        <taxon>Atherinomorphae</taxon>
        <taxon>Beloniformes</taxon>
        <taxon>Adrianichthyidae</taxon>
        <taxon>Oryziinae</taxon>
        <taxon>Oryzias</taxon>
    </lineage>
</organism>